<dbReference type="EMBL" id="LR134167">
    <property type="protein sequence ID" value="VEB22897.1"/>
    <property type="molecule type" value="Genomic_DNA"/>
</dbReference>
<feature type="transmembrane region" description="Helical" evidence="7">
    <location>
        <begin position="351"/>
        <end position="369"/>
    </location>
</feature>
<dbReference type="Gene3D" id="1.20.1250.20">
    <property type="entry name" value="MFS general substrate transporter like domains"/>
    <property type="match status" value="2"/>
</dbReference>
<dbReference type="OrthoDB" id="4474610at2"/>
<sequence length="408" mass="44540">MNNHIPKNNKFHIPAWWITVFMFWLGWIFMYADRTILNPVMGDIQKEFSLSNTQLGLISSAFFFVYAAFQVPSGILGDKIGKKKVLVPGFILFGIFTAVSGWAKNLTMMLFARGITGAGQGTYYGPQFGLSSEQIPEERRSFGAAIINSGMAVGTAAGFIIASWLVYDLGYNWRMPFYVMAVPTVIVGLLILFFVKEKVKEKKEAENIEAPKASIKELIHNKDLLKIYVTVFCSLFGFFVILTWLPYYLQAERGIDGSEIGSISSLVAWVSIPGALLWAKLSDHLGKRKIIAAPLLIAAIISISCIAYLPTTNMVIAAICLYGLVGKLALDPILVAAVADNVKPEQYSSAFGVYNFVGMSSSVVAPTLAGTISDSTGSLASSFYLSAVLLTIGLIAFISIKEKHSTKN</sequence>
<dbReference type="InterPro" id="IPR005829">
    <property type="entry name" value="Sugar_transporter_CS"/>
</dbReference>
<keyword evidence="4 7" id="KW-1133">Transmembrane helix</keyword>
<protein>
    <submittedName>
        <fullName evidence="9">D-glucarate permease</fullName>
    </submittedName>
</protein>
<gene>
    <name evidence="9" type="primary">gudP</name>
    <name evidence="9" type="ORF">NCTC3438_00707</name>
</gene>
<evidence type="ECO:0000256" key="2">
    <source>
        <dbReference type="ARBA" id="ARBA00022475"/>
    </source>
</evidence>
<dbReference type="PROSITE" id="PS00217">
    <property type="entry name" value="SUGAR_TRANSPORT_2"/>
    <property type="match status" value="1"/>
</dbReference>
<comment type="subcellular location">
    <subcellularLocation>
        <location evidence="1">Cell membrane</location>
        <topology evidence="1">Multi-pass membrane protein</topology>
    </subcellularLocation>
</comment>
<keyword evidence="5 7" id="KW-0472">Membrane</keyword>
<evidence type="ECO:0000259" key="8">
    <source>
        <dbReference type="PROSITE" id="PS50850"/>
    </source>
</evidence>
<name>A0A3S4IBP8_AVIVO</name>
<evidence type="ECO:0000256" key="6">
    <source>
        <dbReference type="ARBA" id="ARBA00038514"/>
    </source>
</evidence>
<keyword evidence="10" id="KW-1185">Reference proteome</keyword>
<feature type="transmembrane region" description="Helical" evidence="7">
    <location>
        <begin position="85"/>
        <end position="103"/>
    </location>
</feature>
<organism evidence="9 10">
    <name type="scientific">Avibacterium volantium</name>
    <name type="common">Pasteurella volantium</name>
    <dbReference type="NCBI Taxonomy" id="762"/>
    <lineage>
        <taxon>Bacteria</taxon>
        <taxon>Pseudomonadati</taxon>
        <taxon>Pseudomonadota</taxon>
        <taxon>Gammaproteobacteria</taxon>
        <taxon>Pasteurellales</taxon>
        <taxon>Pasteurellaceae</taxon>
        <taxon>Avibacterium</taxon>
    </lineage>
</organism>
<dbReference type="GO" id="GO:0005886">
    <property type="term" value="C:plasma membrane"/>
    <property type="evidence" value="ECO:0007669"/>
    <property type="project" value="UniProtKB-SubCell"/>
</dbReference>
<dbReference type="InterPro" id="IPR011701">
    <property type="entry name" value="MFS"/>
</dbReference>
<dbReference type="Proteomes" id="UP000268198">
    <property type="component" value="Chromosome"/>
</dbReference>
<feature type="transmembrane region" description="Helical" evidence="7">
    <location>
        <begin position="315"/>
        <end position="339"/>
    </location>
</feature>
<evidence type="ECO:0000256" key="4">
    <source>
        <dbReference type="ARBA" id="ARBA00022989"/>
    </source>
</evidence>
<dbReference type="AlphaFoldDB" id="A0A3S4IBP8"/>
<feature type="domain" description="Major facilitator superfamily (MFS) profile" evidence="8">
    <location>
        <begin position="19"/>
        <end position="405"/>
    </location>
</feature>
<feature type="transmembrane region" description="Helical" evidence="7">
    <location>
        <begin position="142"/>
        <end position="165"/>
    </location>
</feature>
<dbReference type="InterPro" id="IPR020846">
    <property type="entry name" value="MFS_dom"/>
</dbReference>
<keyword evidence="3 7" id="KW-0812">Transmembrane</keyword>
<dbReference type="GO" id="GO:0022857">
    <property type="term" value="F:transmembrane transporter activity"/>
    <property type="evidence" value="ECO:0007669"/>
    <property type="project" value="InterPro"/>
</dbReference>
<feature type="transmembrane region" description="Helical" evidence="7">
    <location>
        <begin position="381"/>
        <end position="400"/>
    </location>
</feature>
<evidence type="ECO:0000256" key="5">
    <source>
        <dbReference type="ARBA" id="ARBA00023136"/>
    </source>
</evidence>
<dbReference type="PIRSF" id="PIRSF002808">
    <property type="entry name" value="Hexose_phosphate_transp"/>
    <property type="match status" value="1"/>
</dbReference>
<dbReference type="PANTHER" id="PTHR11662:SF399">
    <property type="entry name" value="FI19708P1-RELATED"/>
    <property type="match status" value="1"/>
</dbReference>
<dbReference type="SUPFAM" id="SSF103473">
    <property type="entry name" value="MFS general substrate transporter"/>
    <property type="match status" value="1"/>
</dbReference>
<feature type="transmembrane region" description="Helical" evidence="7">
    <location>
        <begin position="177"/>
        <end position="195"/>
    </location>
</feature>
<dbReference type="PANTHER" id="PTHR11662">
    <property type="entry name" value="SOLUTE CARRIER FAMILY 17"/>
    <property type="match status" value="1"/>
</dbReference>
<feature type="transmembrane region" description="Helical" evidence="7">
    <location>
        <begin position="15"/>
        <end position="32"/>
    </location>
</feature>
<reference evidence="9 10" key="1">
    <citation type="submission" date="2018-12" db="EMBL/GenBank/DDBJ databases">
        <authorList>
            <consortium name="Pathogen Informatics"/>
        </authorList>
    </citation>
    <scope>NUCLEOTIDE SEQUENCE [LARGE SCALE GENOMIC DNA]</scope>
    <source>
        <strain evidence="9 10">NCTC3438</strain>
    </source>
</reference>
<dbReference type="InterPro" id="IPR036259">
    <property type="entry name" value="MFS_trans_sf"/>
</dbReference>
<feature type="transmembrane region" description="Helical" evidence="7">
    <location>
        <begin position="260"/>
        <end position="278"/>
    </location>
</feature>
<dbReference type="Pfam" id="PF07690">
    <property type="entry name" value="MFS_1"/>
    <property type="match status" value="1"/>
</dbReference>
<feature type="transmembrane region" description="Helical" evidence="7">
    <location>
        <begin position="227"/>
        <end position="248"/>
    </location>
</feature>
<dbReference type="RefSeq" id="WP_126371466.1">
    <property type="nucleotide sequence ID" value="NZ_LR134167.1"/>
</dbReference>
<dbReference type="PROSITE" id="PS50850">
    <property type="entry name" value="MFS"/>
    <property type="match status" value="1"/>
</dbReference>
<evidence type="ECO:0000256" key="3">
    <source>
        <dbReference type="ARBA" id="ARBA00022692"/>
    </source>
</evidence>
<evidence type="ECO:0000256" key="7">
    <source>
        <dbReference type="SAM" id="Phobius"/>
    </source>
</evidence>
<dbReference type="InterPro" id="IPR000849">
    <property type="entry name" value="Sugar_P_transporter"/>
</dbReference>
<feature type="transmembrane region" description="Helical" evidence="7">
    <location>
        <begin position="290"/>
        <end position="309"/>
    </location>
</feature>
<accession>A0A3S4IBP8</accession>
<dbReference type="InterPro" id="IPR050382">
    <property type="entry name" value="MFS_Na/Anion_cotransporter"/>
</dbReference>
<proteinExistence type="inferred from homology"/>
<dbReference type="KEGG" id="avt:NCTC3438_00707"/>
<feature type="transmembrane region" description="Helical" evidence="7">
    <location>
        <begin position="53"/>
        <end position="73"/>
    </location>
</feature>
<evidence type="ECO:0000313" key="9">
    <source>
        <dbReference type="EMBL" id="VEB22897.1"/>
    </source>
</evidence>
<comment type="similarity">
    <text evidence="6">Belongs to the major facilitator superfamily. Phthalate permease family.</text>
</comment>
<keyword evidence="2" id="KW-1003">Cell membrane</keyword>
<evidence type="ECO:0000256" key="1">
    <source>
        <dbReference type="ARBA" id="ARBA00004651"/>
    </source>
</evidence>
<evidence type="ECO:0000313" key="10">
    <source>
        <dbReference type="Proteomes" id="UP000268198"/>
    </source>
</evidence>